<dbReference type="EMBL" id="JAIWYE010000037">
    <property type="protein sequence ID" value="MCA4706182.1"/>
    <property type="molecule type" value="Genomic_DNA"/>
</dbReference>
<reference evidence="1" key="1">
    <citation type="submission" date="2023-08" db="EMBL/GenBank/DDBJ databases">
        <title>Mucin Metabolism Genes Underlie the Key Renovations of Bacteroides xylanisolvens Genomes in Captive Great Apes.</title>
        <authorList>
            <person name="Nishida A.H."/>
        </authorList>
    </citation>
    <scope>NUCLEOTIDE SEQUENCE</scope>
    <source>
        <strain evidence="1">P13.H9</strain>
    </source>
</reference>
<sequence length="132" mass="15132">MEVKKPSSGDIKSLIDIISHIQEKFSEIGVKTGDTIVAFQNNKMLEAFKNVLFFAWEKYKYGWHSDFWEEGDSMIDYMMFEVNAENIISDLIIVLKTKSPFELLEKDGAITNGLLSVYQSLQTDLQQGKIKV</sequence>
<dbReference type="RefSeq" id="WP_225451190.1">
    <property type="nucleotide sequence ID" value="NZ_JAIWXB010000037.1"/>
</dbReference>
<protein>
    <submittedName>
        <fullName evidence="1">Uncharacterized protein</fullName>
    </submittedName>
</protein>
<dbReference type="AlphaFoldDB" id="A0AAW4T6H6"/>
<comment type="caution">
    <text evidence="1">The sequence shown here is derived from an EMBL/GenBank/DDBJ whole genome shotgun (WGS) entry which is preliminary data.</text>
</comment>
<evidence type="ECO:0000313" key="1">
    <source>
        <dbReference type="EMBL" id="MCA4706182.1"/>
    </source>
</evidence>
<name>A0AAW4T6H6_9BACE</name>
<gene>
    <name evidence="1" type="ORF">LD004_21495</name>
</gene>
<accession>A0AAW4T6H6</accession>
<organism evidence="1 2">
    <name type="scientific">Bacteroides xylanisolvens</name>
    <dbReference type="NCBI Taxonomy" id="371601"/>
    <lineage>
        <taxon>Bacteria</taxon>
        <taxon>Pseudomonadati</taxon>
        <taxon>Bacteroidota</taxon>
        <taxon>Bacteroidia</taxon>
        <taxon>Bacteroidales</taxon>
        <taxon>Bacteroidaceae</taxon>
        <taxon>Bacteroides</taxon>
    </lineage>
</organism>
<evidence type="ECO:0000313" key="2">
    <source>
        <dbReference type="Proteomes" id="UP001198461"/>
    </source>
</evidence>
<dbReference type="Proteomes" id="UP001198461">
    <property type="component" value="Unassembled WGS sequence"/>
</dbReference>
<proteinExistence type="predicted"/>